<dbReference type="Proteomes" id="UP001589774">
    <property type="component" value="Unassembled WGS sequence"/>
</dbReference>
<evidence type="ECO:0000313" key="3">
    <source>
        <dbReference type="EMBL" id="MFC0317092.1"/>
    </source>
</evidence>
<proteinExistence type="predicted"/>
<evidence type="ECO:0000313" key="4">
    <source>
        <dbReference type="Proteomes" id="UP001589774"/>
    </source>
</evidence>
<dbReference type="RefSeq" id="WP_130854852.1">
    <property type="nucleotide sequence ID" value="NZ_JBHLWO010000001.1"/>
</dbReference>
<sequence>MKKTILALALVASTFGAFAQQNVKKETVSAKTEVQKKGEGVKKHRKSHALKGESKTSAVVQTATAKKEVK</sequence>
<keyword evidence="4" id="KW-1185">Reference proteome</keyword>
<evidence type="ECO:0000256" key="2">
    <source>
        <dbReference type="SAM" id="SignalP"/>
    </source>
</evidence>
<comment type="caution">
    <text evidence="3">The sequence shown here is derived from an EMBL/GenBank/DDBJ whole genome shotgun (WGS) entry which is preliminary data.</text>
</comment>
<feature type="chain" id="PRO_5046476593" evidence="2">
    <location>
        <begin position="20"/>
        <end position="70"/>
    </location>
</feature>
<dbReference type="EMBL" id="JBHLWO010000001">
    <property type="protein sequence ID" value="MFC0317092.1"/>
    <property type="molecule type" value="Genomic_DNA"/>
</dbReference>
<gene>
    <name evidence="3" type="ORF">ACFFI0_02180</name>
</gene>
<feature type="signal peptide" evidence="2">
    <location>
        <begin position="1"/>
        <end position="19"/>
    </location>
</feature>
<reference evidence="3 4" key="1">
    <citation type="submission" date="2024-09" db="EMBL/GenBank/DDBJ databases">
        <authorList>
            <person name="Sun Q."/>
            <person name="Mori K."/>
        </authorList>
    </citation>
    <scope>NUCLEOTIDE SEQUENCE [LARGE SCALE GENOMIC DNA]</scope>
    <source>
        <strain evidence="3 4">CCM 7765</strain>
    </source>
</reference>
<organism evidence="3 4">
    <name type="scientific">Olivibacter oleidegradans</name>
    <dbReference type="NCBI Taxonomy" id="760123"/>
    <lineage>
        <taxon>Bacteria</taxon>
        <taxon>Pseudomonadati</taxon>
        <taxon>Bacteroidota</taxon>
        <taxon>Sphingobacteriia</taxon>
        <taxon>Sphingobacteriales</taxon>
        <taxon>Sphingobacteriaceae</taxon>
        <taxon>Olivibacter</taxon>
    </lineage>
</organism>
<feature type="region of interest" description="Disordered" evidence="1">
    <location>
        <begin position="34"/>
        <end position="70"/>
    </location>
</feature>
<name>A0ABV6HEP1_9SPHI</name>
<protein>
    <submittedName>
        <fullName evidence="3">Uncharacterized protein</fullName>
    </submittedName>
</protein>
<accession>A0ABV6HEP1</accession>
<evidence type="ECO:0000256" key="1">
    <source>
        <dbReference type="SAM" id="MobiDB-lite"/>
    </source>
</evidence>
<feature type="compositionally biased region" description="Polar residues" evidence="1">
    <location>
        <begin position="55"/>
        <end position="64"/>
    </location>
</feature>
<keyword evidence="2" id="KW-0732">Signal</keyword>